<reference evidence="1 3" key="1">
    <citation type="submission" date="2016-10" db="EMBL/GenBank/DDBJ databases">
        <authorList>
            <person name="de Groot N.N."/>
        </authorList>
    </citation>
    <scope>NUCLEOTIDE SEQUENCE [LARGE SCALE GENOMIC DNA]</scope>
    <source>
        <strain evidence="1 3">CGMCC 4.1859</strain>
    </source>
</reference>
<dbReference type="AlphaFoldDB" id="A0A1G7Y3B8"/>
<proteinExistence type="predicted"/>
<gene>
    <name evidence="2" type="ORF">OHN36_01845</name>
    <name evidence="1" type="ORF">SAMN05216260_1364</name>
</gene>
<keyword evidence="4" id="KW-1185">Reference proteome</keyword>
<evidence type="ECO:0000313" key="2">
    <source>
        <dbReference type="EMBL" id="WUR36004.1"/>
    </source>
</evidence>
<evidence type="ECO:0000313" key="3">
    <source>
        <dbReference type="Proteomes" id="UP000198614"/>
    </source>
</evidence>
<dbReference type="OrthoDB" id="4249924at2"/>
<dbReference type="EMBL" id="CP108330">
    <property type="protein sequence ID" value="WUR36004.1"/>
    <property type="molecule type" value="Genomic_DNA"/>
</dbReference>
<evidence type="ECO:0000313" key="4">
    <source>
        <dbReference type="Proteomes" id="UP001432161"/>
    </source>
</evidence>
<dbReference type="Proteomes" id="UP000198614">
    <property type="component" value="Unassembled WGS sequence"/>
</dbReference>
<name>A0A1G7Y3B8_9ACTN</name>
<dbReference type="Proteomes" id="UP001432161">
    <property type="component" value="Chromosome"/>
</dbReference>
<evidence type="ECO:0000313" key="1">
    <source>
        <dbReference type="EMBL" id="SDG90863.1"/>
    </source>
</evidence>
<protein>
    <recommendedName>
        <fullName evidence="5">Excreted virulence factor EspC, type VII ESX diderm</fullName>
    </recommendedName>
</protein>
<accession>A0A1G7Y3B8</accession>
<dbReference type="EMBL" id="FNAX01000036">
    <property type="protein sequence ID" value="SDG90863.1"/>
    <property type="molecule type" value="Genomic_DNA"/>
</dbReference>
<evidence type="ECO:0008006" key="5">
    <source>
        <dbReference type="Google" id="ProtNLM"/>
    </source>
</evidence>
<organism evidence="1 3">
    <name type="scientific">Streptomyces griseoaurantiacus</name>
    <dbReference type="NCBI Taxonomy" id="68213"/>
    <lineage>
        <taxon>Bacteria</taxon>
        <taxon>Bacillati</taxon>
        <taxon>Actinomycetota</taxon>
        <taxon>Actinomycetes</taxon>
        <taxon>Kitasatosporales</taxon>
        <taxon>Streptomycetaceae</taxon>
        <taxon>Streptomyces</taxon>
        <taxon>Streptomyces aurantiacus group</taxon>
    </lineage>
</organism>
<reference evidence="2" key="2">
    <citation type="submission" date="2022-10" db="EMBL/GenBank/DDBJ databases">
        <title>The complete genomes of actinobacterial strains from the NBC collection.</title>
        <authorList>
            <person name="Joergensen T.S."/>
            <person name="Alvarez Arevalo M."/>
            <person name="Sterndorff E.B."/>
            <person name="Faurdal D."/>
            <person name="Vuksanovic O."/>
            <person name="Mourched A.-S."/>
            <person name="Charusanti P."/>
            <person name="Shaw S."/>
            <person name="Blin K."/>
            <person name="Weber T."/>
        </authorList>
    </citation>
    <scope>NUCLEOTIDE SEQUENCE</scope>
    <source>
        <strain evidence="2">NBC_00489</strain>
    </source>
</reference>
<sequence>MTGPAFTADSALLMAGSRAIHELGRATRALATSAHFALSDTSWTGEDDYGHELRATYVKTRDSVLGTLDAVAEGVLAIGDGTIDNLGTILATQRGVMESIGQHARGGRP</sequence>